<dbReference type="PANTHER" id="PTHR16719">
    <property type="entry name" value="CYTOCHROME C OXIDASE COPPER CHAPERONE"/>
    <property type="match status" value="1"/>
</dbReference>
<sequence>MGSSLTTPLNIADESKTSAKKKKICCVCLDTKKLRDECIVNLGEQKCKKYIDDHNQCLRNEGFYTPYKNAINYLFYFVYLKKKKKKNS</sequence>
<dbReference type="VEuPathDB" id="PlasmoDB:PVBDA_0501060"/>
<evidence type="ECO:0000256" key="2">
    <source>
        <dbReference type="ARBA" id="ARBA00009241"/>
    </source>
</evidence>
<dbReference type="EMBL" id="LR865434">
    <property type="protein sequence ID" value="CAD2111966.1"/>
    <property type="molecule type" value="Genomic_DNA"/>
</dbReference>
<evidence type="ECO:0000256" key="8">
    <source>
        <dbReference type="PIRSR" id="PIRSR607745-1"/>
    </source>
</evidence>
<evidence type="ECO:0000256" key="3">
    <source>
        <dbReference type="ARBA" id="ARBA00022723"/>
    </source>
</evidence>
<evidence type="ECO:0000256" key="5">
    <source>
        <dbReference type="ARBA" id="ARBA00023128"/>
    </source>
</evidence>
<comment type="similarity">
    <text evidence="2">Belongs to the COX17 family.</text>
</comment>
<evidence type="ECO:0000313" key="9">
    <source>
        <dbReference type="EMBL" id="CAD2111966.1"/>
    </source>
</evidence>
<evidence type="ECO:0000256" key="4">
    <source>
        <dbReference type="ARBA" id="ARBA00023008"/>
    </source>
</evidence>
<name>A0A6V7TFR0_PLAVN</name>
<evidence type="ECO:0000256" key="7">
    <source>
        <dbReference type="ARBA" id="ARBA00023186"/>
    </source>
</evidence>
<feature type="binding site" evidence="8">
    <location>
        <position position="25"/>
    </location>
    <ligand>
        <name>Cu cation</name>
        <dbReference type="ChEBI" id="CHEBI:23378"/>
    </ligand>
</feature>
<dbReference type="PROSITE" id="PS51808">
    <property type="entry name" value="CHCH"/>
    <property type="match status" value="1"/>
</dbReference>
<reference evidence="9 10" key="1">
    <citation type="submission" date="2020-08" db="EMBL/GenBank/DDBJ databases">
        <authorList>
            <person name="Ramaprasad A."/>
        </authorList>
    </citation>
    <scope>NUCLEOTIDE SEQUENCE [LARGE SCALE GENOMIC DNA]</scope>
</reference>
<dbReference type="SUPFAM" id="SSF47072">
    <property type="entry name" value="Cysteine alpha-hairpin motif"/>
    <property type="match status" value="1"/>
</dbReference>
<feature type="binding site" evidence="8">
    <location>
        <position position="26"/>
    </location>
    <ligand>
        <name>Cu cation</name>
        <dbReference type="ChEBI" id="CHEBI:23378"/>
    </ligand>
</feature>
<evidence type="ECO:0000256" key="6">
    <source>
        <dbReference type="ARBA" id="ARBA00023157"/>
    </source>
</evidence>
<keyword evidence="3 8" id="KW-0479">Metal-binding</keyword>
<evidence type="ECO:0000313" key="10">
    <source>
        <dbReference type="Proteomes" id="UP000515697"/>
    </source>
</evidence>
<dbReference type="InterPro" id="IPR007745">
    <property type="entry name" value="Cyt_c_oxidase_Cu-chaperone"/>
</dbReference>
<keyword evidence="4 8" id="KW-0186">Copper</keyword>
<organism evidence="9 10">
    <name type="scientific">Plasmodium vinckei</name>
    <dbReference type="NCBI Taxonomy" id="5860"/>
    <lineage>
        <taxon>Eukaryota</taxon>
        <taxon>Sar</taxon>
        <taxon>Alveolata</taxon>
        <taxon>Apicomplexa</taxon>
        <taxon>Aconoidasida</taxon>
        <taxon>Haemosporida</taxon>
        <taxon>Plasmodiidae</taxon>
        <taxon>Plasmodium</taxon>
        <taxon>Plasmodium (Vinckeia)</taxon>
    </lineage>
</organism>
<dbReference type="VEuPathDB" id="PlasmoDB:PVPCR_1304930"/>
<dbReference type="Pfam" id="PF05051">
    <property type="entry name" value="COX17"/>
    <property type="match status" value="1"/>
</dbReference>
<dbReference type="Proteomes" id="UP000515697">
    <property type="component" value="Chromosome PVSEL_13"/>
</dbReference>
<protein>
    <submittedName>
        <fullName evidence="9">Cytochrome c oxidase copper chaperone, putative</fullName>
    </submittedName>
</protein>
<evidence type="ECO:0000256" key="1">
    <source>
        <dbReference type="ARBA" id="ARBA00004569"/>
    </source>
</evidence>
<comment type="subcellular location">
    <subcellularLocation>
        <location evidence="1">Mitochondrion intermembrane space</location>
    </subcellularLocation>
</comment>
<dbReference type="InterPro" id="IPR009069">
    <property type="entry name" value="Cys_alpha_HP_mot_SF"/>
</dbReference>
<accession>A0A6V7TFR0</accession>
<dbReference type="PANTHER" id="PTHR16719:SF0">
    <property type="entry name" value="CYTOCHROME C OXIDASE COPPER CHAPERONE"/>
    <property type="match status" value="1"/>
</dbReference>
<keyword evidence="6" id="KW-1015">Disulfide bond</keyword>
<keyword evidence="5" id="KW-0496">Mitochondrion</keyword>
<keyword evidence="7" id="KW-0143">Chaperone</keyword>
<dbReference type="VEuPathDB" id="PlasmoDB:PVLDE_0501020"/>
<dbReference type="GO" id="GO:0005758">
    <property type="term" value="C:mitochondrial intermembrane space"/>
    <property type="evidence" value="ECO:0007669"/>
    <property type="project" value="UniProtKB-SubCell"/>
</dbReference>
<dbReference type="Gene3D" id="1.10.287.1130">
    <property type="entry name" value="CytochromE C oxidase copper chaperone"/>
    <property type="match status" value="1"/>
</dbReference>
<dbReference type="VEuPathDB" id="PlasmoDB:PVVCY_0501030"/>
<proteinExistence type="inferred from homology"/>
<dbReference type="GO" id="GO:0016531">
    <property type="term" value="F:copper chaperone activity"/>
    <property type="evidence" value="ECO:0007669"/>
    <property type="project" value="InterPro"/>
</dbReference>
<dbReference type="AlphaFoldDB" id="A0A6V7TFR0"/>
<dbReference type="GO" id="GO:0005507">
    <property type="term" value="F:copper ion binding"/>
    <property type="evidence" value="ECO:0007669"/>
    <property type="project" value="InterPro"/>
</dbReference>
<dbReference type="VEuPathDB" id="PlasmoDB:PVSEL_1304830"/>
<gene>
    <name evidence="9" type="ORF">PVSEL_1304830</name>
</gene>